<evidence type="ECO:0000256" key="2">
    <source>
        <dbReference type="ARBA" id="ARBA00023125"/>
    </source>
</evidence>
<accession>A0ABM8MA32</accession>
<organism evidence="5 6">
    <name type="scientific">Bathymodiolus thermophilus thioautotrophic gill symbiont</name>
    <dbReference type="NCBI Taxonomy" id="2360"/>
    <lineage>
        <taxon>Bacteria</taxon>
        <taxon>Pseudomonadati</taxon>
        <taxon>Pseudomonadota</taxon>
        <taxon>Gammaproteobacteria</taxon>
        <taxon>sulfur-oxidizing symbionts</taxon>
    </lineage>
</organism>
<dbReference type="Proteomes" id="UP000626656">
    <property type="component" value="Unassembled WGS sequence"/>
</dbReference>
<proteinExistence type="inferred from homology"/>
<reference evidence="5 6" key="1">
    <citation type="submission" date="2020-05" db="EMBL/GenBank/DDBJ databases">
        <authorList>
            <person name="Petersen J."/>
            <person name="Sayavedra L."/>
        </authorList>
    </citation>
    <scope>NUCLEOTIDE SEQUENCE [LARGE SCALE GENOMIC DNA]</scope>
    <source>
        <strain evidence="5">B azoricus SOX ET2 1586I</strain>
    </source>
</reference>
<dbReference type="InterPro" id="IPR009057">
    <property type="entry name" value="Homeodomain-like_sf"/>
</dbReference>
<dbReference type="PRINTS" id="PR01590">
    <property type="entry name" value="HTHFIS"/>
</dbReference>
<dbReference type="PANTHER" id="PTHR47918">
    <property type="entry name" value="DNA-BINDING PROTEIN FIS"/>
    <property type="match status" value="1"/>
</dbReference>
<dbReference type="PANTHER" id="PTHR47918:SF1">
    <property type="entry name" value="DNA-BINDING PROTEIN FIS"/>
    <property type="match status" value="1"/>
</dbReference>
<keyword evidence="6" id="KW-1185">Reference proteome</keyword>
<dbReference type="InterPro" id="IPR005412">
    <property type="entry name" value="Fis_DNA-bd"/>
</dbReference>
<protein>
    <recommendedName>
        <fullName evidence="3">Putative Fis-like DNA-binding protein</fullName>
    </recommendedName>
</protein>
<dbReference type="PIRSF" id="PIRSF002097">
    <property type="entry name" value="DNA-binding_Fis"/>
    <property type="match status" value="1"/>
</dbReference>
<dbReference type="SUPFAM" id="SSF46689">
    <property type="entry name" value="Homeodomain-like"/>
    <property type="match status" value="1"/>
</dbReference>
<evidence type="ECO:0000313" key="6">
    <source>
        <dbReference type="Proteomes" id="UP000626656"/>
    </source>
</evidence>
<gene>
    <name evidence="5" type="ORF">AZO1586I_1905</name>
</gene>
<evidence type="ECO:0000256" key="1">
    <source>
        <dbReference type="ARBA" id="ARBA00008559"/>
    </source>
</evidence>
<dbReference type="GO" id="GO:0003677">
    <property type="term" value="F:DNA binding"/>
    <property type="evidence" value="ECO:0007669"/>
    <property type="project" value="UniProtKB-KW"/>
</dbReference>
<sequence length="77" mass="8790">MSSTNLPDCINTKLNRYFKQLDGEKTSGVLKMVVQESEAITIKFILDRVEQNQSEAAKILGMNRGTLKKKIELYKLK</sequence>
<comment type="similarity">
    <text evidence="1">Belongs to the transcriptional regulatory Fis family.</text>
</comment>
<dbReference type="InterPro" id="IPR050207">
    <property type="entry name" value="Trans_regulatory_Fis"/>
</dbReference>
<evidence type="ECO:0000259" key="4">
    <source>
        <dbReference type="Pfam" id="PF02954"/>
    </source>
</evidence>
<dbReference type="InterPro" id="IPR002197">
    <property type="entry name" value="HTH_Fis"/>
</dbReference>
<dbReference type="Gene3D" id="1.10.10.60">
    <property type="entry name" value="Homeodomain-like"/>
    <property type="match status" value="1"/>
</dbReference>
<dbReference type="EMBL" id="CAHJWF010000432">
    <property type="protein sequence ID" value="CAB5507564.1"/>
    <property type="molecule type" value="Genomic_DNA"/>
</dbReference>
<name>A0ABM8MA32_9GAMM</name>
<dbReference type="Pfam" id="PF02954">
    <property type="entry name" value="HTH_8"/>
    <property type="match status" value="1"/>
</dbReference>
<evidence type="ECO:0000313" key="5">
    <source>
        <dbReference type="EMBL" id="CAB5507564.1"/>
    </source>
</evidence>
<comment type="caution">
    <text evidence="5">The sequence shown here is derived from an EMBL/GenBank/DDBJ whole genome shotgun (WGS) entry which is preliminary data.</text>
</comment>
<evidence type="ECO:0000256" key="3">
    <source>
        <dbReference type="ARBA" id="ARBA00029540"/>
    </source>
</evidence>
<dbReference type="RefSeq" id="WP_202776139.1">
    <property type="nucleotide sequence ID" value="NZ_CAHJWF010000432.1"/>
</dbReference>
<feature type="domain" description="DNA binding HTH" evidence="4">
    <location>
        <begin position="36"/>
        <end position="72"/>
    </location>
</feature>
<keyword evidence="2 5" id="KW-0238">DNA-binding</keyword>